<keyword evidence="2" id="KW-0808">Transferase</keyword>
<dbReference type="InterPro" id="IPR011009">
    <property type="entry name" value="Kinase-like_dom_sf"/>
</dbReference>
<dbReference type="SUPFAM" id="SSF56112">
    <property type="entry name" value="Protein kinase-like (PK-like)"/>
    <property type="match status" value="1"/>
</dbReference>
<evidence type="ECO:0000313" key="3">
    <source>
        <dbReference type="Proteomes" id="UP000315525"/>
    </source>
</evidence>
<dbReference type="Pfam" id="PF01636">
    <property type="entry name" value="APH"/>
    <property type="match status" value="1"/>
</dbReference>
<name>A0A523URK1_UNCT6</name>
<proteinExistence type="predicted"/>
<organism evidence="2 3">
    <name type="scientific">candidate division TA06 bacterium</name>
    <dbReference type="NCBI Taxonomy" id="2250710"/>
    <lineage>
        <taxon>Bacteria</taxon>
        <taxon>Bacteria division TA06</taxon>
    </lineage>
</organism>
<protein>
    <submittedName>
        <fullName evidence="2">Aminoglycoside phosphotransferase family protein</fullName>
    </submittedName>
</protein>
<gene>
    <name evidence="2" type="ORF">E3J62_08210</name>
</gene>
<dbReference type="EMBL" id="SOJN01000093">
    <property type="protein sequence ID" value="TET45176.1"/>
    <property type="molecule type" value="Genomic_DNA"/>
</dbReference>
<sequence>MASLFPKIDDPAISSLRIASDKEAMTQLFKETMPGVQNHMRDLEISSARVVKHRPGRRCTILYDLSQGRRQVYVKIYYNKRGKGILNKMRKLRKACSKALLIPEAFAYLPEHRMLLIEGINGTPLSQLQGSALNSWVRRAAEALAYFHNCDANMTKVWTLRDEIAVLCKRIQILAVNKPKAMPTVLELVTLLWASEPDANIPVRPIHRDFYPGQVIALGDRAAFVDLDDSALGDPAIDVGNFLAHLKLLSFERHSDPGALARERDIFLKCYLESAINMQMGRIVFFEASTLLRLASLASDHPDRTEQTQAMLCQAVELLSSDPLTKE</sequence>
<dbReference type="Gene3D" id="3.90.1200.10">
    <property type="match status" value="1"/>
</dbReference>
<dbReference type="Proteomes" id="UP000315525">
    <property type="component" value="Unassembled WGS sequence"/>
</dbReference>
<dbReference type="AlphaFoldDB" id="A0A523URK1"/>
<reference evidence="2 3" key="1">
    <citation type="submission" date="2019-03" db="EMBL/GenBank/DDBJ databases">
        <title>Metabolic potential of uncultured bacteria and archaea associated with petroleum seepage in deep-sea sediments.</title>
        <authorList>
            <person name="Dong X."/>
            <person name="Hubert C."/>
        </authorList>
    </citation>
    <scope>NUCLEOTIDE SEQUENCE [LARGE SCALE GENOMIC DNA]</scope>
    <source>
        <strain evidence="2">E44_bin18</strain>
    </source>
</reference>
<comment type="caution">
    <text evidence="2">The sequence shown here is derived from an EMBL/GenBank/DDBJ whole genome shotgun (WGS) entry which is preliminary data.</text>
</comment>
<accession>A0A523URK1</accession>
<evidence type="ECO:0000259" key="1">
    <source>
        <dbReference type="Pfam" id="PF01636"/>
    </source>
</evidence>
<dbReference type="InterPro" id="IPR002575">
    <property type="entry name" value="Aminoglycoside_PTrfase"/>
</dbReference>
<evidence type="ECO:0000313" key="2">
    <source>
        <dbReference type="EMBL" id="TET45176.1"/>
    </source>
</evidence>
<dbReference type="GO" id="GO:0016740">
    <property type="term" value="F:transferase activity"/>
    <property type="evidence" value="ECO:0007669"/>
    <property type="project" value="UniProtKB-KW"/>
</dbReference>
<feature type="domain" description="Aminoglycoside phosphotransferase" evidence="1">
    <location>
        <begin position="87"/>
        <end position="245"/>
    </location>
</feature>